<gene>
    <name evidence="1" type="ORF">GCM10009716_19220</name>
</gene>
<comment type="caution">
    <text evidence="1">The sequence shown here is derived from an EMBL/GenBank/DDBJ whole genome shotgun (WGS) entry which is preliminary data.</text>
</comment>
<protein>
    <recommendedName>
        <fullName evidence="3">Carbonic anhydrase</fullName>
    </recommendedName>
</protein>
<dbReference type="EMBL" id="BAAAMJ010000015">
    <property type="protein sequence ID" value="GAA1909413.1"/>
    <property type="molecule type" value="Genomic_DNA"/>
</dbReference>
<organism evidence="1 2">
    <name type="scientific">Streptomyces sodiiphilus</name>
    <dbReference type="NCBI Taxonomy" id="226217"/>
    <lineage>
        <taxon>Bacteria</taxon>
        <taxon>Bacillati</taxon>
        <taxon>Actinomycetota</taxon>
        <taxon>Actinomycetes</taxon>
        <taxon>Kitasatosporales</taxon>
        <taxon>Streptomycetaceae</taxon>
        <taxon>Streptomyces</taxon>
    </lineage>
</organism>
<sequence>MPHRFATMLTCIDGRIQAPLSEWAKSHLEVDYVDTVTEPGPDSAIGSLGEEGLAALVAKVRVSQRAHGSGVLVVAGHSDCAGNPVADEEHHRQLRQAATQLAALLPDLRIIALHAGQCGEDCWLPVVVTEITPSAVTA</sequence>
<dbReference type="RefSeq" id="WP_344260395.1">
    <property type="nucleotide sequence ID" value="NZ_BAAAMJ010000015.1"/>
</dbReference>
<reference evidence="2" key="1">
    <citation type="journal article" date="2019" name="Int. J. Syst. Evol. Microbiol.">
        <title>The Global Catalogue of Microorganisms (GCM) 10K type strain sequencing project: providing services to taxonomists for standard genome sequencing and annotation.</title>
        <authorList>
            <consortium name="The Broad Institute Genomics Platform"/>
            <consortium name="The Broad Institute Genome Sequencing Center for Infectious Disease"/>
            <person name="Wu L."/>
            <person name="Ma J."/>
        </authorList>
    </citation>
    <scope>NUCLEOTIDE SEQUENCE [LARGE SCALE GENOMIC DNA]</scope>
    <source>
        <strain evidence="2">JCM 13581</strain>
    </source>
</reference>
<dbReference type="Pfam" id="PF20393">
    <property type="entry name" value="Pro_CA_2"/>
    <property type="match status" value="1"/>
</dbReference>
<proteinExistence type="predicted"/>
<evidence type="ECO:0000313" key="2">
    <source>
        <dbReference type="Proteomes" id="UP001501303"/>
    </source>
</evidence>
<dbReference type="SUPFAM" id="SSF53056">
    <property type="entry name" value="beta-carbonic anhydrase, cab"/>
    <property type="match status" value="1"/>
</dbReference>
<name>A0ABP5ABK3_9ACTN</name>
<dbReference type="InterPro" id="IPR036874">
    <property type="entry name" value="Carbonic_anhydrase_sf"/>
</dbReference>
<dbReference type="Proteomes" id="UP001501303">
    <property type="component" value="Unassembled WGS sequence"/>
</dbReference>
<evidence type="ECO:0008006" key="3">
    <source>
        <dbReference type="Google" id="ProtNLM"/>
    </source>
</evidence>
<accession>A0ABP5ABK3</accession>
<keyword evidence="2" id="KW-1185">Reference proteome</keyword>
<dbReference type="InterPro" id="IPR046871">
    <property type="entry name" value="Pro_CA_2"/>
</dbReference>
<evidence type="ECO:0000313" key="1">
    <source>
        <dbReference type="EMBL" id="GAA1909413.1"/>
    </source>
</evidence>